<evidence type="ECO:0000313" key="2">
    <source>
        <dbReference type="Proteomes" id="UP000595703"/>
    </source>
</evidence>
<reference evidence="1 2" key="4">
    <citation type="journal article" date="2020" name="Sci. Rep.">
        <title>beta-carboline chemical signals induce reveromycin production through a LuxR family regulator in Streptomyces sp. SN-593.</title>
        <authorList>
            <person name="Panthee S."/>
            <person name="Kito N."/>
            <person name="Hayashi T."/>
            <person name="Shimizu T."/>
            <person name="Ishikawa J."/>
            <person name="Hamamoto H."/>
            <person name="Osada H."/>
            <person name="Takahashi S."/>
        </authorList>
    </citation>
    <scope>NUCLEOTIDE SEQUENCE [LARGE SCALE GENOMIC DNA]</scope>
    <source>
        <strain evidence="1 2">SN-593</strain>
    </source>
</reference>
<dbReference type="KEGG" id="arev:RVR_2103"/>
<protein>
    <submittedName>
        <fullName evidence="1">Uncharacterized protein</fullName>
    </submittedName>
</protein>
<accession>A0A7U3VMK7</accession>
<dbReference type="AlphaFoldDB" id="A0A7U3VMK7"/>
<sequence length="278" mass="28394">MPDPRPAEAPAQGVPAGPPAGGCATLPLSVTALAVSVQEQPCYRPVSGLADTDDLLPLVQAVAELKGIPAHRLEMLTDPGDGKDVSTLALAALGAPPEPQPLFYVRSGPLPDPYVATLARLVHEAGWAGPDTGVTHLDELGGTLVFDLLAWAADPVAGATALICDEEMFADARTGLEPATAVALRVRRGPGPLEVLALGEGAPGPHALAADHRFGGPRACDGWTRLGAALDSGSIAAGERVLLHTRGPHREGWLLLRAADPAALERAGDGPGRRSAAA</sequence>
<dbReference type="RefSeq" id="WP_202233089.1">
    <property type="nucleotide sequence ID" value="NZ_AP018365.1"/>
</dbReference>
<name>A0A7U3VMK7_9ACTN</name>
<reference evidence="1 2" key="1">
    <citation type="journal article" date="2010" name="J. Bacteriol.">
        <title>Biochemical characterization of a novel indole prenyltransferase from Streptomyces sp. SN-593.</title>
        <authorList>
            <person name="Takahashi S."/>
            <person name="Takagi H."/>
            <person name="Toyoda A."/>
            <person name="Uramoto M."/>
            <person name="Nogawa T."/>
            <person name="Ueki M."/>
            <person name="Sakaki Y."/>
            <person name="Osada H."/>
        </authorList>
    </citation>
    <scope>NUCLEOTIDE SEQUENCE [LARGE SCALE GENOMIC DNA]</scope>
    <source>
        <strain evidence="1 2">SN-593</strain>
    </source>
</reference>
<evidence type="ECO:0000313" key="1">
    <source>
        <dbReference type="EMBL" id="BBA96688.1"/>
    </source>
</evidence>
<proteinExistence type="predicted"/>
<reference evidence="1 2" key="2">
    <citation type="journal article" date="2011" name="J. Antibiot.">
        <title>Furaquinocins I and J: novel polyketide isoprenoid hybrid compounds from Streptomyces reveromyceticus SN-593.</title>
        <authorList>
            <person name="Panthee S."/>
            <person name="Takahashi S."/>
            <person name="Takagi H."/>
            <person name="Nogawa T."/>
            <person name="Oowada E."/>
            <person name="Uramoto M."/>
            <person name="Osada H."/>
        </authorList>
    </citation>
    <scope>NUCLEOTIDE SEQUENCE [LARGE SCALE GENOMIC DNA]</scope>
    <source>
        <strain evidence="1 2">SN-593</strain>
    </source>
</reference>
<organism evidence="1 2">
    <name type="scientific">Actinacidiphila reveromycinica</name>
    <dbReference type="NCBI Taxonomy" id="659352"/>
    <lineage>
        <taxon>Bacteria</taxon>
        <taxon>Bacillati</taxon>
        <taxon>Actinomycetota</taxon>
        <taxon>Actinomycetes</taxon>
        <taxon>Kitasatosporales</taxon>
        <taxon>Streptomycetaceae</taxon>
        <taxon>Actinacidiphila</taxon>
    </lineage>
</organism>
<dbReference type="EMBL" id="AP018365">
    <property type="protein sequence ID" value="BBA96688.1"/>
    <property type="molecule type" value="Genomic_DNA"/>
</dbReference>
<gene>
    <name evidence="1" type="ORF">RVR_2103</name>
</gene>
<dbReference type="Proteomes" id="UP000595703">
    <property type="component" value="Chromosome"/>
</dbReference>
<keyword evidence="2" id="KW-1185">Reference proteome</keyword>
<reference evidence="1 2" key="3">
    <citation type="journal article" date="2011" name="Nat. Chem. Biol.">
        <title>Reveromycin A biosynthesis uses RevG and RevJ for stereospecific spiroacetal formation.</title>
        <authorList>
            <person name="Takahashi S."/>
            <person name="Toyoda A."/>
            <person name="Sekiyama Y."/>
            <person name="Takagi H."/>
            <person name="Nogawa T."/>
            <person name="Uramoto M."/>
            <person name="Suzuki R."/>
            <person name="Koshino H."/>
            <person name="Kumano T."/>
            <person name="Panthee S."/>
            <person name="Dairi T."/>
            <person name="Ishikawa J."/>
            <person name="Ikeda H."/>
            <person name="Sakaki Y."/>
            <person name="Osada H."/>
        </authorList>
    </citation>
    <scope>NUCLEOTIDE SEQUENCE [LARGE SCALE GENOMIC DNA]</scope>
    <source>
        <strain evidence="1 2">SN-593</strain>
    </source>
</reference>